<evidence type="ECO:0000313" key="9">
    <source>
        <dbReference type="EMBL" id="MET7000401.1"/>
    </source>
</evidence>
<sequence>MSNNVLHTGEVRYDRVAAGDEGAFRDLFDLYVPRLQAVIYRITKSATVTDDLVQETLLKVWIARDQLELVSKPDSWIIKIGFFLALNHVRRLNIHSKVIAHIDYHQHQEAPGNPSGEATEFRQMILLVGEAVRQLPEKQQQAYLLSREQGLSIAAIAGQMGLAVSTVKNLLVMALKHIRQHLEKAGYTYLLLLFGTFL</sequence>
<evidence type="ECO:0000256" key="2">
    <source>
        <dbReference type="ARBA" id="ARBA00023015"/>
    </source>
</evidence>
<feature type="domain" description="RNA polymerase sigma factor 70 region 4 type 2" evidence="8">
    <location>
        <begin position="127"/>
        <end position="178"/>
    </location>
</feature>
<comment type="similarity">
    <text evidence="1 6">Belongs to the sigma-70 factor family. ECF subfamily.</text>
</comment>
<dbReference type="InterPro" id="IPR000838">
    <property type="entry name" value="RNA_pol_sigma70_ECF_CS"/>
</dbReference>
<reference evidence="9 10" key="1">
    <citation type="submission" date="2024-06" db="EMBL/GenBank/DDBJ databases">
        <title>Chitinophaga defluvii sp. nov., isolated from municipal sewage.</title>
        <authorList>
            <person name="Zhang L."/>
        </authorList>
    </citation>
    <scope>NUCLEOTIDE SEQUENCE [LARGE SCALE GENOMIC DNA]</scope>
    <source>
        <strain evidence="9 10">H8</strain>
    </source>
</reference>
<dbReference type="InterPro" id="IPR014284">
    <property type="entry name" value="RNA_pol_sigma-70_dom"/>
</dbReference>
<dbReference type="RefSeq" id="WP_354662960.1">
    <property type="nucleotide sequence ID" value="NZ_JBEXAC010000002.1"/>
</dbReference>
<dbReference type="InterPro" id="IPR007627">
    <property type="entry name" value="RNA_pol_sigma70_r2"/>
</dbReference>
<dbReference type="Gene3D" id="1.10.1740.10">
    <property type="match status" value="1"/>
</dbReference>
<dbReference type="Proteomes" id="UP001549749">
    <property type="component" value="Unassembled WGS sequence"/>
</dbReference>
<protein>
    <recommendedName>
        <fullName evidence="6">RNA polymerase sigma factor</fullName>
    </recommendedName>
</protein>
<proteinExistence type="inferred from homology"/>
<dbReference type="InterPro" id="IPR013249">
    <property type="entry name" value="RNA_pol_sigma70_r4_t2"/>
</dbReference>
<keyword evidence="3 6" id="KW-0731">Sigma factor</keyword>
<evidence type="ECO:0000256" key="5">
    <source>
        <dbReference type="ARBA" id="ARBA00023163"/>
    </source>
</evidence>
<dbReference type="SUPFAM" id="SSF88946">
    <property type="entry name" value="Sigma2 domain of RNA polymerase sigma factors"/>
    <property type="match status" value="1"/>
</dbReference>
<dbReference type="NCBIfam" id="TIGR02937">
    <property type="entry name" value="sigma70-ECF"/>
    <property type="match status" value="1"/>
</dbReference>
<name>A0ABV2TBJ2_9BACT</name>
<keyword evidence="10" id="KW-1185">Reference proteome</keyword>
<dbReference type="InterPro" id="IPR039425">
    <property type="entry name" value="RNA_pol_sigma-70-like"/>
</dbReference>
<evidence type="ECO:0000313" key="10">
    <source>
        <dbReference type="Proteomes" id="UP001549749"/>
    </source>
</evidence>
<dbReference type="Pfam" id="PF08281">
    <property type="entry name" value="Sigma70_r4_2"/>
    <property type="match status" value="1"/>
</dbReference>
<accession>A0ABV2TBJ2</accession>
<keyword evidence="2 6" id="KW-0805">Transcription regulation</keyword>
<gene>
    <name evidence="9" type="ORF">ABR189_23620</name>
</gene>
<comment type="caution">
    <text evidence="9">The sequence shown here is derived from an EMBL/GenBank/DDBJ whole genome shotgun (WGS) entry which is preliminary data.</text>
</comment>
<dbReference type="PANTHER" id="PTHR43133">
    <property type="entry name" value="RNA POLYMERASE ECF-TYPE SIGMA FACTO"/>
    <property type="match status" value="1"/>
</dbReference>
<dbReference type="PANTHER" id="PTHR43133:SF8">
    <property type="entry name" value="RNA POLYMERASE SIGMA FACTOR HI_1459-RELATED"/>
    <property type="match status" value="1"/>
</dbReference>
<organism evidence="9 10">
    <name type="scientific">Chitinophaga defluvii</name>
    <dbReference type="NCBI Taxonomy" id="3163343"/>
    <lineage>
        <taxon>Bacteria</taxon>
        <taxon>Pseudomonadati</taxon>
        <taxon>Bacteroidota</taxon>
        <taxon>Chitinophagia</taxon>
        <taxon>Chitinophagales</taxon>
        <taxon>Chitinophagaceae</taxon>
        <taxon>Chitinophaga</taxon>
    </lineage>
</organism>
<evidence type="ECO:0000259" key="7">
    <source>
        <dbReference type="Pfam" id="PF04542"/>
    </source>
</evidence>
<dbReference type="InterPro" id="IPR013324">
    <property type="entry name" value="RNA_pol_sigma_r3/r4-like"/>
</dbReference>
<dbReference type="InterPro" id="IPR013325">
    <property type="entry name" value="RNA_pol_sigma_r2"/>
</dbReference>
<evidence type="ECO:0000259" key="8">
    <source>
        <dbReference type="Pfam" id="PF08281"/>
    </source>
</evidence>
<dbReference type="Gene3D" id="1.10.10.10">
    <property type="entry name" value="Winged helix-like DNA-binding domain superfamily/Winged helix DNA-binding domain"/>
    <property type="match status" value="1"/>
</dbReference>
<dbReference type="SUPFAM" id="SSF88659">
    <property type="entry name" value="Sigma3 and sigma4 domains of RNA polymerase sigma factors"/>
    <property type="match status" value="1"/>
</dbReference>
<dbReference type="Pfam" id="PF04542">
    <property type="entry name" value="Sigma70_r2"/>
    <property type="match status" value="1"/>
</dbReference>
<evidence type="ECO:0000256" key="1">
    <source>
        <dbReference type="ARBA" id="ARBA00010641"/>
    </source>
</evidence>
<dbReference type="CDD" id="cd06171">
    <property type="entry name" value="Sigma70_r4"/>
    <property type="match status" value="1"/>
</dbReference>
<evidence type="ECO:0000256" key="4">
    <source>
        <dbReference type="ARBA" id="ARBA00023125"/>
    </source>
</evidence>
<dbReference type="EMBL" id="JBEXAC010000002">
    <property type="protein sequence ID" value="MET7000401.1"/>
    <property type="molecule type" value="Genomic_DNA"/>
</dbReference>
<keyword evidence="5 6" id="KW-0804">Transcription</keyword>
<evidence type="ECO:0000256" key="6">
    <source>
        <dbReference type="RuleBase" id="RU000716"/>
    </source>
</evidence>
<keyword evidence="4 6" id="KW-0238">DNA-binding</keyword>
<dbReference type="PROSITE" id="PS01063">
    <property type="entry name" value="SIGMA70_ECF"/>
    <property type="match status" value="1"/>
</dbReference>
<dbReference type="InterPro" id="IPR036388">
    <property type="entry name" value="WH-like_DNA-bd_sf"/>
</dbReference>
<feature type="domain" description="RNA polymerase sigma-70 region 2" evidence="7">
    <location>
        <begin position="27"/>
        <end position="92"/>
    </location>
</feature>
<evidence type="ECO:0000256" key="3">
    <source>
        <dbReference type="ARBA" id="ARBA00023082"/>
    </source>
</evidence>